<accession>A0A7I7RFP0</accession>
<organism evidence="4 5">
    <name type="scientific">Mycolicibacterium celeriflavum</name>
    <name type="common">Mycobacterium celeriflavum</name>
    <dbReference type="NCBI Taxonomy" id="1249101"/>
    <lineage>
        <taxon>Bacteria</taxon>
        <taxon>Bacillati</taxon>
        <taxon>Actinomycetota</taxon>
        <taxon>Actinomycetes</taxon>
        <taxon>Mycobacteriales</taxon>
        <taxon>Mycobacteriaceae</taxon>
        <taxon>Mycolicibacterium</taxon>
    </lineage>
</organism>
<reference evidence="4 5" key="1">
    <citation type="journal article" date="2019" name="Emerg. Microbes Infect.">
        <title>Comprehensive subspecies identification of 175 nontuberculous mycobacteria species based on 7547 genomic profiles.</title>
        <authorList>
            <person name="Matsumoto Y."/>
            <person name="Kinjo T."/>
            <person name="Motooka D."/>
            <person name="Nabeya D."/>
            <person name="Jung N."/>
            <person name="Uechi K."/>
            <person name="Horii T."/>
            <person name="Iida T."/>
            <person name="Fujita J."/>
            <person name="Nakamura S."/>
        </authorList>
    </citation>
    <scope>NUCLEOTIDE SEQUENCE [LARGE SCALE GENOMIC DNA]</scope>
    <source>
        <strain evidence="4 5">JCM 18439</strain>
    </source>
</reference>
<name>A0A7I7RFP0_MYCCF</name>
<dbReference type="PANTHER" id="PTHR43639:SF1">
    <property type="entry name" value="SHORT-CHAIN DEHYDROGENASE_REDUCTASE FAMILY PROTEIN"/>
    <property type="match status" value="1"/>
</dbReference>
<proteinExistence type="inferred from homology"/>
<protein>
    <submittedName>
        <fullName evidence="4">Uncharacterized protein</fullName>
    </submittedName>
</protein>
<evidence type="ECO:0000313" key="5">
    <source>
        <dbReference type="Proteomes" id="UP000466431"/>
    </source>
</evidence>
<dbReference type="Proteomes" id="UP000466431">
    <property type="component" value="Chromosome"/>
</dbReference>
<dbReference type="AlphaFoldDB" id="A0A7I7RFP0"/>
<dbReference type="Gene3D" id="3.40.50.720">
    <property type="entry name" value="NAD(P)-binding Rossmann-like Domain"/>
    <property type="match status" value="1"/>
</dbReference>
<comment type="similarity">
    <text evidence="1">Belongs to the short-chain dehydrogenases/reductases (SDR) family.</text>
</comment>
<evidence type="ECO:0000313" key="4">
    <source>
        <dbReference type="EMBL" id="BBY43368.1"/>
    </source>
</evidence>
<sequence length="155" mass="15933">MSDLSGKTALVTGGSRGIGAAIAARLAELGADVAITYARSKERADEVIDGITAQGRRALAIQADSASVDVVAAVEQTNAELGRLDILVNNAGVFPTARSTTSRSTRSTARSPSTPARFTGPARLRCGTCPRVAASSASAAIWPNVCPFQASRCTR</sequence>
<dbReference type="SUPFAM" id="SSF51735">
    <property type="entry name" value="NAD(P)-binding Rossmann-fold domains"/>
    <property type="match status" value="1"/>
</dbReference>
<gene>
    <name evidence="4" type="ORF">MCEL_16630</name>
</gene>
<evidence type="ECO:0000256" key="3">
    <source>
        <dbReference type="SAM" id="MobiDB-lite"/>
    </source>
</evidence>
<dbReference type="GO" id="GO:0016491">
    <property type="term" value="F:oxidoreductase activity"/>
    <property type="evidence" value="ECO:0007669"/>
    <property type="project" value="UniProtKB-KW"/>
</dbReference>
<keyword evidence="2" id="KW-0560">Oxidoreductase</keyword>
<keyword evidence="5" id="KW-1185">Reference proteome</keyword>
<dbReference type="PRINTS" id="PR00081">
    <property type="entry name" value="GDHRDH"/>
</dbReference>
<evidence type="ECO:0000256" key="1">
    <source>
        <dbReference type="ARBA" id="ARBA00006484"/>
    </source>
</evidence>
<dbReference type="PANTHER" id="PTHR43639">
    <property type="entry name" value="OXIDOREDUCTASE, SHORT-CHAIN DEHYDROGENASE/REDUCTASE FAMILY (AFU_ORTHOLOGUE AFUA_5G02870)"/>
    <property type="match status" value="1"/>
</dbReference>
<dbReference type="EMBL" id="AP022591">
    <property type="protein sequence ID" value="BBY43368.1"/>
    <property type="molecule type" value="Genomic_DNA"/>
</dbReference>
<feature type="region of interest" description="Disordered" evidence="3">
    <location>
        <begin position="97"/>
        <end position="119"/>
    </location>
</feature>
<dbReference type="InterPro" id="IPR036291">
    <property type="entry name" value="NAD(P)-bd_dom_sf"/>
</dbReference>
<dbReference type="Pfam" id="PF00106">
    <property type="entry name" value="adh_short"/>
    <property type="match status" value="1"/>
</dbReference>
<feature type="compositionally biased region" description="Low complexity" evidence="3">
    <location>
        <begin position="97"/>
        <end position="117"/>
    </location>
</feature>
<evidence type="ECO:0000256" key="2">
    <source>
        <dbReference type="ARBA" id="ARBA00023002"/>
    </source>
</evidence>
<dbReference type="KEGG" id="mcee:MCEL_16630"/>
<dbReference type="InterPro" id="IPR002347">
    <property type="entry name" value="SDR_fam"/>
</dbReference>